<dbReference type="GeneID" id="93527342"/>
<dbReference type="AlphaFoldDB" id="A0A9Q7EBJ6"/>
<keyword evidence="2" id="KW-0645">Protease</keyword>
<dbReference type="Proteomes" id="UP000596202">
    <property type="component" value="Chromosome"/>
</dbReference>
<proteinExistence type="predicted"/>
<dbReference type="OrthoDB" id="9805434at2"/>
<organism evidence="2 3">
    <name type="scientific">Myroides odoratus</name>
    <name type="common">Flavobacterium odoratum</name>
    <dbReference type="NCBI Taxonomy" id="256"/>
    <lineage>
        <taxon>Bacteria</taxon>
        <taxon>Pseudomonadati</taxon>
        <taxon>Bacteroidota</taxon>
        <taxon>Flavobacteriia</taxon>
        <taxon>Flavobacteriales</taxon>
        <taxon>Flavobacteriaceae</taxon>
        <taxon>Myroides</taxon>
    </lineage>
</organism>
<keyword evidence="1" id="KW-0732">Signal</keyword>
<dbReference type="Pfam" id="PF13715">
    <property type="entry name" value="CarbopepD_reg_2"/>
    <property type="match status" value="1"/>
</dbReference>
<evidence type="ECO:0000313" key="2">
    <source>
        <dbReference type="EMBL" id="QQU01429.1"/>
    </source>
</evidence>
<feature type="chain" id="PRO_5040329661" evidence="1">
    <location>
        <begin position="20"/>
        <end position="153"/>
    </location>
</feature>
<keyword evidence="2" id="KW-0378">Hydrolase</keyword>
<reference evidence="2 3" key="1">
    <citation type="submission" date="2021-01" db="EMBL/GenBank/DDBJ databases">
        <title>FDA dAtabase for Regulatory Grade micrObial Sequences (FDA-ARGOS): Supporting development and validation of Infectious Disease Dx tests.</title>
        <authorList>
            <person name="Sproer C."/>
            <person name="Gronow S."/>
            <person name="Severitt S."/>
            <person name="Schroder I."/>
            <person name="Tallon L."/>
            <person name="Sadzewicz L."/>
            <person name="Zhao X."/>
            <person name="Boylan J."/>
            <person name="Ott S."/>
            <person name="Bowen H."/>
            <person name="Vavikolanu K."/>
            <person name="Mehta A."/>
            <person name="Aluvathingal J."/>
            <person name="Nadendla S."/>
            <person name="Lowell S."/>
            <person name="Myers T."/>
            <person name="Yan Y."/>
            <person name="Sichtig H."/>
        </authorList>
    </citation>
    <scope>NUCLEOTIDE SEQUENCE [LARGE SCALE GENOMIC DNA]</scope>
    <source>
        <strain evidence="2 3">FDAARGOS_1131</strain>
    </source>
</reference>
<evidence type="ECO:0000256" key="1">
    <source>
        <dbReference type="SAM" id="SignalP"/>
    </source>
</evidence>
<feature type="signal peptide" evidence="1">
    <location>
        <begin position="1"/>
        <end position="19"/>
    </location>
</feature>
<sequence>MRKILLYCFILLCSLHVLAGPRKIKGLVLGEDGYPLPGTFILEKGTENGVSTDVDGKFEIRIENKNSKIIEVRYLGFQTQEVKLDKKEKFYTITLVEDAPSAEVIINTGYIINQRRRGGNPYIKISEEDLAREYRRIEETATEVPVDGKNKKK</sequence>
<protein>
    <submittedName>
        <fullName evidence="2">Carboxypeptidase-like regulatory domain-containing protein</fullName>
    </submittedName>
</protein>
<dbReference type="SUPFAM" id="SSF49464">
    <property type="entry name" value="Carboxypeptidase regulatory domain-like"/>
    <property type="match status" value="1"/>
</dbReference>
<dbReference type="InterPro" id="IPR008969">
    <property type="entry name" value="CarboxyPept-like_regulatory"/>
</dbReference>
<gene>
    <name evidence="2" type="ORF">I6I88_06720</name>
</gene>
<accession>A0A9Q7EBJ6</accession>
<dbReference type="GO" id="GO:0004180">
    <property type="term" value="F:carboxypeptidase activity"/>
    <property type="evidence" value="ECO:0007669"/>
    <property type="project" value="UniProtKB-KW"/>
</dbReference>
<dbReference type="RefSeq" id="WP_002991941.1">
    <property type="nucleotide sequence ID" value="NZ_CP068108.1"/>
</dbReference>
<dbReference type="Gene3D" id="2.60.40.1120">
    <property type="entry name" value="Carboxypeptidase-like, regulatory domain"/>
    <property type="match status" value="1"/>
</dbReference>
<evidence type="ECO:0000313" key="3">
    <source>
        <dbReference type="Proteomes" id="UP000596202"/>
    </source>
</evidence>
<keyword evidence="2" id="KW-0121">Carboxypeptidase</keyword>
<dbReference type="EMBL" id="CP068108">
    <property type="protein sequence ID" value="QQU01429.1"/>
    <property type="molecule type" value="Genomic_DNA"/>
</dbReference>
<name>A0A9Q7EBJ6_MYROD</name>